<dbReference type="GO" id="GO:0005829">
    <property type="term" value="C:cytosol"/>
    <property type="evidence" value="ECO:0007669"/>
    <property type="project" value="TreeGrafter"/>
</dbReference>
<dbReference type="AlphaFoldDB" id="A0A1G4PCQ0"/>
<accession>A0A1G4PCQ0</accession>
<dbReference type="SUPFAM" id="SSF55718">
    <property type="entry name" value="SCP-like"/>
    <property type="match status" value="1"/>
</dbReference>
<dbReference type="Proteomes" id="UP000199150">
    <property type="component" value="Unassembled WGS sequence"/>
</dbReference>
<dbReference type="EMBL" id="FMTS01000001">
    <property type="protein sequence ID" value="SCW30077.1"/>
    <property type="molecule type" value="Genomic_DNA"/>
</dbReference>
<name>A0A1G4PCQ0_9CAUL</name>
<gene>
    <name evidence="2" type="ORF">SAMN02927928_0260</name>
</gene>
<proteinExistence type="predicted"/>
<evidence type="ECO:0000259" key="1">
    <source>
        <dbReference type="Pfam" id="PF02036"/>
    </source>
</evidence>
<dbReference type="OrthoDB" id="9809312at2"/>
<dbReference type="RefSeq" id="WP_090642721.1">
    <property type="nucleotide sequence ID" value="NZ_CBCRYE010000001.1"/>
</dbReference>
<dbReference type="PANTHER" id="PTHR10094">
    <property type="entry name" value="STEROL CARRIER PROTEIN 2 SCP-2 FAMILY PROTEIN"/>
    <property type="match status" value="1"/>
</dbReference>
<dbReference type="Pfam" id="PF02036">
    <property type="entry name" value="SCP2"/>
    <property type="match status" value="1"/>
</dbReference>
<evidence type="ECO:0000313" key="3">
    <source>
        <dbReference type="Proteomes" id="UP000199150"/>
    </source>
</evidence>
<dbReference type="Gene3D" id="3.30.1050.10">
    <property type="entry name" value="SCP2 sterol-binding domain"/>
    <property type="match status" value="1"/>
</dbReference>
<dbReference type="InterPro" id="IPR036527">
    <property type="entry name" value="SCP2_sterol-bd_dom_sf"/>
</dbReference>
<feature type="domain" description="SCP2" evidence="1">
    <location>
        <begin position="42"/>
        <end position="100"/>
    </location>
</feature>
<keyword evidence="3" id="KW-1185">Reference proteome</keyword>
<protein>
    <submittedName>
        <fullName evidence="2">Putative sterol carrier protein</fullName>
    </submittedName>
</protein>
<sequence>MSDLETITQKISAAVGENSGLGKIIKVDFGDAGKILINGAAVPNTVTNDDGEADTTIQIAIDDLIAMSKGTLDPMMAFMMGKMKIQGDMSVAQKLAPLLKGA</sequence>
<reference evidence="3" key="1">
    <citation type="submission" date="2016-10" db="EMBL/GenBank/DDBJ databases">
        <authorList>
            <person name="Varghese N."/>
            <person name="Submissions S."/>
        </authorList>
    </citation>
    <scope>NUCLEOTIDE SEQUENCE [LARGE SCALE GENOMIC DNA]</scope>
    <source>
        <strain evidence="3">CGMCC 1.3431</strain>
    </source>
</reference>
<evidence type="ECO:0000313" key="2">
    <source>
        <dbReference type="EMBL" id="SCW30077.1"/>
    </source>
</evidence>
<dbReference type="InterPro" id="IPR003033">
    <property type="entry name" value="SCP2_sterol-bd_dom"/>
</dbReference>
<organism evidence="2 3">
    <name type="scientific">Asticcacaulis taihuensis</name>
    <dbReference type="NCBI Taxonomy" id="260084"/>
    <lineage>
        <taxon>Bacteria</taxon>
        <taxon>Pseudomonadati</taxon>
        <taxon>Pseudomonadota</taxon>
        <taxon>Alphaproteobacteria</taxon>
        <taxon>Caulobacterales</taxon>
        <taxon>Caulobacteraceae</taxon>
        <taxon>Asticcacaulis</taxon>
    </lineage>
</organism>
<dbReference type="PANTHER" id="PTHR10094:SF25">
    <property type="entry name" value="SCP2 STEROL-BINDING DOMAIN-CONTAINING PROTEIN 1"/>
    <property type="match status" value="1"/>
</dbReference>
<dbReference type="STRING" id="260084.SAMN02927928_0260"/>